<comment type="caution">
    <text evidence="1">The sequence shown here is derived from an EMBL/GenBank/DDBJ whole genome shotgun (WGS) entry which is preliminary data.</text>
</comment>
<dbReference type="EMBL" id="JAAIUW010000013">
    <property type="protein sequence ID" value="KAF7801389.1"/>
    <property type="molecule type" value="Genomic_DNA"/>
</dbReference>
<protein>
    <submittedName>
        <fullName evidence="1">Uncharacterized protein</fullName>
    </submittedName>
</protein>
<accession>A0A834SPW2</accession>
<evidence type="ECO:0000313" key="1">
    <source>
        <dbReference type="EMBL" id="KAF7801389.1"/>
    </source>
</evidence>
<name>A0A834SPW2_9FABA</name>
<dbReference type="AlphaFoldDB" id="A0A834SPW2"/>
<dbReference type="Proteomes" id="UP000634136">
    <property type="component" value="Unassembled WGS sequence"/>
</dbReference>
<keyword evidence="2" id="KW-1185">Reference proteome</keyword>
<proteinExistence type="predicted"/>
<reference evidence="1" key="1">
    <citation type="submission" date="2020-09" db="EMBL/GenBank/DDBJ databases">
        <title>Genome-Enabled Discovery of Anthraquinone Biosynthesis in Senna tora.</title>
        <authorList>
            <person name="Kang S.-H."/>
            <person name="Pandey R.P."/>
            <person name="Lee C.-M."/>
            <person name="Sim J.-S."/>
            <person name="Jeong J.-T."/>
            <person name="Choi B.-S."/>
            <person name="Jung M."/>
            <person name="Ginzburg D."/>
            <person name="Zhao K."/>
            <person name="Won S.Y."/>
            <person name="Oh T.-J."/>
            <person name="Yu Y."/>
            <person name="Kim N.-H."/>
            <person name="Lee O.R."/>
            <person name="Lee T.-H."/>
            <person name="Bashyal P."/>
            <person name="Kim T.-S."/>
            <person name="Lee W.-H."/>
            <person name="Kawkins C."/>
            <person name="Kim C.-K."/>
            <person name="Kim J.S."/>
            <person name="Ahn B.O."/>
            <person name="Rhee S.Y."/>
            <person name="Sohng J.K."/>
        </authorList>
    </citation>
    <scope>NUCLEOTIDE SEQUENCE</scope>
    <source>
        <tissue evidence="1">Leaf</tissue>
    </source>
</reference>
<gene>
    <name evidence="1" type="ORF">G2W53_040500</name>
</gene>
<organism evidence="1 2">
    <name type="scientific">Senna tora</name>
    <dbReference type="NCBI Taxonomy" id="362788"/>
    <lineage>
        <taxon>Eukaryota</taxon>
        <taxon>Viridiplantae</taxon>
        <taxon>Streptophyta</taxon>
        <taxon>Embryophyta</taxon>
        <taxon>Tracheophyta</taxon>
        <taxon>Spermatophyta</taxon>
        <taxon>Magnoliopsida</taxon>
        <taxon>eudicotyledons</taxon>
        <taxon>Gunneridae</taxon>
        <taxon>Pentapetalae</taxon>
        <taxon>rosids</taxon>
        <taxon>fabids</taxon>
        <taxon>Fabales</taxon>
        <taxon>Fabaceae</taxon>
        <taxon>Caesalpinioideae</taxon>
        <taxon>Cassia clade</taxon>
        <taxon>Senna</taxon>
    </lineage>
</organism>
<sequence>MANSSVIQNHDRQLLLVPRVPGTRVTGHRHMVCTQKGNMEPGNTDRARGGLVRTQWRFVVKEESKLF</sequence>
<evidence type="ECO:0000313" key="2">
    <source>
        <dbReference type="Proteomes" id="UP000634136"/>
    </source>
</evidence>